<dbReference type="EMBL" id="MIGC01000378">
    <property type="protein sequence ID" value="PHJ25184.1"/>
    <property type="molecule type" value="Genomic_DNA"/>
</dbReference>
<feature type="coiled-coil region" evidence="1">
    <location>
        <begin position="168"/>
        <end position="195"/>
    </location>
</feature>
<protein>
    <submittedName>
        <fullName evidence="3">Uncharacterized protein</fullName>
    </submittedName>
</protein>
<keyword evidence="1" id="KW-0175">Coiled coil</keyword>
<evidence type="ECO:0000313" key="4">
    <source>
        <dbReference type="Proteomes" id="UP000221165"/>
    </source>
</evidence>
<accession>A0A2C6LEH5</accession>
<feature type="compositionally biased region" description="Basic and acidic residues" evidence="2">
    <location>
        <begin position="27"/>
        <end position="74"/>
    </location>
</feature>
<feature type="region of interest" description="Disordered" evidence="2">
    <location>
        <begin position="1"/>
        <end position="124"/>
    </location>
</feature>
<dbReference type="VEuPathDB" id="ToxoDB:CSUI_000965"/>
<name>A0A2C6LEH5_9APIC</name>
<dbReference type="AlphaFoldDB" id="A0A2C6LEH5"/>
<feature type="compositionally biased region" description="Low complexity" evidence="2">
    <location>
        <begin position="1"/>
        <end position="22"/>
    </location>
</feature>
<comment type="caution">
    <text evidence="3">The sequence shown here is derived from an EMBL/GenBank/DDBJ whole genome shotgun (WGS) entry which is preliminary data.</text>
</comment>
<feature type="compositionally biased region" description="Polar residues" evidence="2">
    <location>
        <begin position="101"/>
        <end position="112"/>
    </location>
</feature>
<organism evidence="3 4">
    <name type="scientific">Cystoisospora suis</name>
    <dbReference type="NCBI Taxonomy" id="483139"/>
    <lineage>
        <taxon>Eukaryota</taxon>
        <taxon>Sar</taxon>
        <taxon>Alveolata</taxon>
        <taxon>Apicomplexa</taxon>
        <taxon>Conoidasida</taxon>
        <taxon>Coccidia</taxon>
        <taxon>Eucoccidiorida</taxon>
        <taxon>Eimeriorina</taxon>
        <taxon>Sarcocystidae</taxon>
        <taxon>Cystoisospora</taxon>
    </lineage>
</organism>
<dbReference type="Proteomes" id="UP000221165">
    <property type="component" value="Unassembled WGS sequence"/>
</dbReference>
<evidence type="ECO:0000256" key="1">
    <source>
        <dbReference type="SAM" id="Coils"/>
    </source>
</evidence>
<feature type="compositionally biased region" description="Basic and acidic residues" evidence="2">
    <location>
        <begin position="312"/>
        <end position="328"/>
    </location>
</feature>
<evidence type="ECO:0000313" key="3">
    <source>
        <dbReference type="EMBL" id="PHJ25184.1"/>
    </source>
</evidence>
<feature type="compositionally biased region" description="Basic and acidic residues" evidence="2">
    <location>
        <begin position="439"/>
        <end position="449"/>
    </location>
</feature>
<feature type="region of interest" description="Disordered" evidence="2">
    <location>
        <begin position="439"/>
        <end position="459"/>
    </location>
</feature>
<keyword evidence="4" id="KW-1185">Reference proteome</keyword>
<feature type="compositionally biased region" description="Basic and acidic residues" evidence="2">
    <location>
        <begin position="400"/>
        <end position="414"/>
    </location>
</feature>
<dbReference type="RefSeq" id="XP_067926856.1">
    <property type="nucleotide sequence ID" value="XM_068061171.1"/>
</dbReference>
<reference evidence="3 4" key="1">
    <citation type="journal article" date="2017" name="Int. J. Parasitol.">
        <title>The genome of the protozoan parasite Cystoisospora suis and a reverse vaccinology approach to identify vaccine candidates.</title>
        <authorList>
            <person name="Palmieri N."/>
            <person name="Shrestha A."/>
            <person name="Ruttkowski B."/>
            <person name="Beck T."/>
            <person name="Vogl C."/>
            <person name="Tomley F."/>
            <person name="Blake D.P."/>
            <person name="Joachim A."/>
        </authorList>
    </citation>
    <scope>NUCLEOTIDE SEQUENCE [LARGE SCALE GENOMIC DNA]</scope>
    <source>
        <strain evidence="3 4">Wien I</strain>
    </source>
</reference>
<dbReference type="GeneID" id="94424382"/>
<gene>
    <name evidence="3" type="ORF">CSUI_000965</name>
</gene>
<proteinExistence type="predicted"/>
<dbReference type="OrthoDB" id="332532at2759"/>
<feature type="compositionally biased region" description="Acidic residues" evidence="2">
    <location>
        <begin position="81"/>
        <end position="93"/>
    </location>
</feature>
<feature type="region of interest" description="Disordered" evidence="2">
    <location>
        <begin position="302"/>
        <end position="425"/>
    </location>
</feature>
<evidence type="ECO:0000256" key="2">
    <source>
        <dbReference type="SAM" id="MobiDB-lite"/>
    </source>
</evidence>
<sequence length="459" mass="51694">MESYPSSMSRRSRSDSPSSSLSPRRRVSGDVEEGVRVEKESRGGRSPRDGHMQSRSREGSLDRQDEGEGDRDNTASRWSFGDEDGKEGDEEDVAGLKEKYTSSLSLNATGTTRAAHRRQPPMTVETFYTPQTEEDDGGRAEKRNGFLDIYCKLNYLRTHERKFGTLNHADRRQEIEELEKDVKELKKRLLTEKKTRGEAPQQGWGAKSTKATEMQLALKTKRLASMKAKRCRDLRDDLNLLLRTLGDELGAIYPYNESLERMSQRLDQFSWKAPTWIAYRPLLLQTHKNGFYDKWVASGCPQPPHSLHMKQASREQRGGDTQEQRQPQEEDTMAEGGPEEPGLEGTSAGSRRRPGEGFEQCPSSSAGEFEPFLEEESLPGDWQYPPEEGNSWSAEGAALRVEEKAATASRKESAETSPGEGLSEEVLRIMEAKKRAAMAKREARLEKQRQAAAAGRQCD</sequence>
<feature type="compositionally biased region" description="Acidic residues" evidence="2">
    <location>
        <begin position="329"/>
        <end position="342"/>
    </location>
</feature>